<evidence type="ECO:0000313" key="8">
    <source>
        <dbReference type="Proteomes" id="UP001418222"/>
    </source>
</evidence>
<keyword evidence="3 6" id="KW-0547">Nucleotide-binding</keyword>
<dbReference type="PANTHER" id="PTHR14456">
    <property type="entry name" value="INOSITOL POLYPHOSPHATE KINASE 1"/>
    <property type="match status" value="1"/>
</dbReference>
<reference evidence="7 8" key="1">
    <citation type="journal article" date="2022" name="Nat. Plants">
        <title>Genomes of leafy and leafless Platanthera orchids illuminate the evolution of mycoheterotrophy.</title>
        <authorList>
            <person name="Li M.H."/>
            <person name="Liu K.W."/>
            <person name="Li Z."/>
            <person name="Lu H.C."/>
            <person name="Ye Q.L."/>
            <person name="Zhang D."/>
            <person name="Wang J.Y."/>
            <person name="Li Y.F."/>
            <person name="Zhong Z.M."/>
            <person name="Liu X."/>
            <person name="Yu X."/>
            <person name="Liu D.K."/>
            <person name="Tu X.D."/>
            <person name="Liu B."/>
            <person name="Hao Y."/>
            <person name="Liao X.Y."/>
            <person name="Jiang Y.T."/>
            <person name="Sun W.H."/>
            <person name="Chen J."/>
            <person name="Chen Y.Q."/>
            <person name="Ai Y."/>
            <person name="Zhai J.W."/>
            <person name="Wu S.S."/>
            <person name="Zhou Z."/>
            <person name="Hsiao Y.Y."/>
            <person name="Wu W.L."/>
            <person name="Chen Y.Y."/>
            <person name="Lin Y.F."/>
            <person name="Hsu J.L."/>
            <person name="Li C.Y."/>
            <person name="Wang Z.W."/>
            <person name="Zhao X."/>
            <person name="Zhong W.Y."/>
            <person name="Ma X.K."/>
            <person name="Ma L."/>
            <person name="Huang J."/>
            <person name="Chen G.Z."/>
            <person name="Huang M.Z."/>
            <person name="Huang L."/>
            <person name="Peng D.H."/>
            <person name="Luo Y.B."/>
            <person name="Zou S.Q."/>
            <person name="Chen S.P."/>
            <person name="Lan S."/>
            <person name="Tsai W.C."/>
            <person name="Van de Peer Y."/>
            <person name="Liu Z.J."/>
        </authorList>
    </citation>
    <scope>NUCLEOTIDE SEQUENCE [LARGE SCALE GENOMIC DNA]</scope>
    <source>
        <tissue evidence="7">Leaf</tissue>
    </source>
</reference>
<dbReference type="GO" id="GO:0005524">
    <property type="term" value="F:ATP binding"/>
    <property type="evidence" value="ECO:0007669"/>
    <property type="project" value="UniProtKB-KW"/>
</dbReference>
<keyword evidence="4 6" id="KW-0418">Kinase</keyword>
<dbReference type="GO" id="GO:0005634">
    <property type="term" value="C:nucleus"/>
    <property type="evidence" value="ECO:0007669"/>
    <property type="project" value="TreeGrafter"/>
</dbReference>
<evidence type="ECO:0000256" key="4">
    <source>
        <dbReference type="ARBA" id="ARBA00022777"/>
    </source>
</evidence>
<gene>
    <name evidence="7" type="primary">IPK1</name>
    <name evidence="7" type="ORF">KSP39_PZI011918</name>
</gene>
<evidence type="ECO:0000256" key="2">
    <source>
        <dbReference type="ARBA" id="ARBA00022679"/>
    </source>
</evidence>
<evidence type="ECO:0000256" key="3">
    <source>
        <dbReference type="ARBA" id="ARBA00022741"/>
    </source>
</evidence>
<organism evidence="7 8">
    <name type="scientific">Platanthera zijinensis</name>
    <dbReference type="NCBI Taxonomy" id="2320716"/>
    <lineage>
        <taxon>Eukaryota</taxon>
        <taxon>Viridiplantae</taxon>
        <taxon>Streptophyta</taxon>
        <taxon>Embryophyta</taxon>
        <taxon>Tracheophyta</taxon>
        <taxon>Spermatophyta</taxon>
        <taxon>Magnoliopsida</taxon>
        <taxon>Liliopsida</taxon>
        <taxon>Asparagales</taxon>
        <taxon>Orchidaceae</taxon>
        <taxon>Orchidoideae</taxon>
        <taxon>Orchideae</taxon>
        <taxon>Orchidinae</taxon>
        <taxon>Platanthera</taxon>
    </lineage>
</organism>
<dbReference type="InterPro" id="IPR009286">
    <property type="entry name" value="Ins_P5_2-kin"/>
</dbReference>
<evidence type="ECO:0000313" key="7">
    <source>
        <dbReference type="EMBL" id="KAK8937023.1"/>
    </source>
</evidence>
<sequence>MLENENPDENGSQSRHGRGMELILSAEDSKDWVYKGEGAANIVLSYIGSSDYLLGKVLRIHKVPRGRTKSTNVSSFLSRHEILLWRDIGENVESISKEVIGQLFIMNVMSPLLDPKHVDGGIRVIVSKEFLERVGKNILGQRPGQRVDVSEVDVFCDSALLINDHSLISRKSGTLKEEVCFAVEIKPKCGYLPNSEFIAKKNYFKKNVPRFEMHQILKLHQGEISQLSRYNPLDLFSGKKERIHQAISALFSTPQNNFRVFLNGSRIFGGLGGGVDKAAVCCHDRNGEIEDLKKVCWLPLDSFPELITEAIFSSAALGRLLASQKLDHYDIEGAIHAYYNIVYEPCLACKTCSDPDSLLRYSFLHDLSLEESLKIVRDYLIAATAKDCSLMISFRPAEDMGDDEFNSVFLESSNQYFDYKVNFIDLDMKPLQKMDYYYELDQKIATVYAKYMQNEVGYCNSANLSEGNEVQWEQ</sequence>
<evidence type="ECO:0000256" key="6">
    <source>
        <dbReference type="RuleBase" id="RU364126"/>
    </source>
</evidence>
<evidence type="ECO:0000256" key="5">
    <source>
        <dbReference type="ARBA" id="ARBA00022840"/>
    </source>
</evidence>
<dbReference type="EMBL" id="JBBWWQ010000010">
    <property type="protein sequence ID" value="KAK8937023.1"/>
    <property type="molecule type" value="Genomic_DNA"/>
</dbReference>
<keyword evidence="2 6" id="KW-0808">Transferase</keyword>
<dbReference type="AlphaFoldDB" id="A0AAP0BF69"/>
<keyword evidence="5 6" id="KW-0067">ATP-binding</keyword>
<dbReference type="Pfam" id="PF06090">
    <property type="entry name" value="Ins_P5_2-kin"/>
    <property type="match status" value="1"/>
</dbReference>
<comment type="catalytic activity">
    <reaction evidence="6">
        <text>1D-myo-inositol 1,3,4,5,6-pentakisphosphate + ATP = 1D-myo-inositol hexakisphosphate + ADP + H(+)</text>
        <dbReference type="Rhea" id="RHEA:20313"/>
        <dbReference type="ChEBI" id="CHEBI:15378"/>
        <dbReference type="ChEBI" id="CHEBI:30616"/>
        <dbReference type="ChEBI" id="CHEBI:57733"/>
        <dbReference type="ChEBI" id="CHEBI:58130"/>
        <dbReference type="ChEBI" id="CHEBI:456216"/>
        <dbReference type="EC" id="2.7.1.158"/>
    </reaction>
</comment>
<dbReference type="InterPro" id="IPR043001">
    <property type="entry name" value="IP5_2-K_N_lobe"/>
</dbReference>
<dbReference type="GO" id="GO:0035299">
    <property type="term" value="F:inositol-1,3,4,5,6-pentakisphosphate 2-kinase activity"/>
    <property type="evidence" value="ECO:0007669"/>
    <property type="project" value="UniProtKB-EC"/>
</dbReference>
<comment type="caution">
    <text evidence="7">The sequence shown here is derived from an EMBL/GenBank/DDBJ whole genome shotgun (WGS) entry which is preliminary data.</text>
</comment>
<proteinExistence type="predicted"/>
<comment type="domain">
    <text evidence="6">The EXKPK motif is conserved in inositol-pentakisphosphate 2-kinases of both family 1 and 2.</text>
</comment>
<dbReference type="GO" id="GO:0032958">
    <property type="term" value="P:inositol phosphate biosynthetic process"/>
    <property type="evidence" value="ECO:0007669"/>
    <property type="project" value="TreeGrafter"/>
</dbReference>
<keyword evidence="8" id="KW-1185">Reference proteome</keyword>
<dbReference type="Gene3D" id="3.30.200.110">
    <property type="entry name" value="Inositol-pentakisphosphate 2-kinase, N-lobe"/>
    <property type="match status" value="1"/>
</dbReference>
<evidence type="ECO:0000256" key="1">
    <source>
        <dbReference type="ARBA" id="ARBA00012023"/>
    </source>
</evidence>
<dbReference type="EC" id="2.7.1.158" evidence="1 6"/>
<dbReference type="Proteomes" id="UP001418222">
    <property type="component" value="Unassembled WGS sequence"/>
</dbReference>
<name>A0AAP0BF69_9ASPA</name>
<protein>
    <recommendedName>
        <fullName evidence="1 6">Inositol-pentakisphosphate 2-kinase</fullName>
        <ecNumber evidence="1 6">2.7.1.158</ecNumber>
    </recommendedName>
</protein>
<accession>A0AAP0BF69</accession>
<dbReference type="PANTHER" id="PTHR14456:SF2">
    <property type="entry name" value="INOSITOL-PENTAKISPHOSPHATE 2-KINASE"/>
    <property type="match status" value="1"/>
</dbReference>
<comment type="function">
    <text evidence="6">Phosphorylates Ins(1,3,4,5,6)P5 at position 2 to form Ins(1,2,3,4,5,6)P6 (InsP6 or phytate).</text>
</comment>